<dbReference type="GO" id="GO:0016226">
    <property type="term" value="P:iron-sulfur cluster assembly"/>
    <property type="evidence" value="ECO:0007669"/>
    <property type="project" value="InterPro"/>
</dbReference>
<dbReference type="EMBL" id="AUZX01000098">
    <property type="protein sequence ID" value="EQD81157.1"/>
    <property type="molecule type" value="Genomic_DNA"/>
</dbReference>
<evidence type="ECO:0000313" key="2">
    <source>
        <dbReference type="EMBL" id="EQD81157.1"/>
    </source>
</evidence>
<dbReference type="PANTHER" id="PTHR43575:SF1">
    <property type="entry name" value="PROTEIN ABCI7, CHLOROPLASTIC"/>
    <property type="match status" value="1"/>
</dbReference>
<protein>
    <submittedName>
        <fullName evidence="2">FeS assembly protein SufD</fullName>
    </submittedName>
</protein>
<organism evidence="2">
    <name type="scientific">mine drainage metagenome</name>
    <dbReference type="NCBI Taxonomy" id="410659"/>
    <lineage>
        <taxon>unclassified sequences</taxon>
        <taxon>metagenomes</taxon>
        <taxon>ecological metagenomes</taxon>
    </lineage>
</organism>
<dbReference type="AlphaFoldDB" id="T1CF05"/>
<dbReference type="Pfam" id="PF01458">
    <property type="entry name" value="SUFBD_core"/>
    <property type="match status" value="1"/>
</dbReference>
<dbReference type="SUPFAM" id="SSF101960">
    <property type="entry name" value="Stabilizer of iron transporter SufD"/>
    <property type="match status" value="1"/>
</dbReference>
<gene>
    <name evidence="2" type="ORF">B1A_00125</name>
</gene>
<reference evidence="2" key="1">
    <citation type="submission" date="2013-08" db="EMBL/GenBank/DDBJ databases">
        <authorList>
            <person name="Mendez C."/>
            <person name="Richter M."/>
            <person name="Ferrer M."/>
            <person name="Sanchez J."/>
        </authorList>
    </citation>
    <scope>NUCLEOTIDE SEQUENCE</scope>
</reference>
<dbReference type="InterPro" id="IPR037284">
    <property type="entry name" value="SUF_FeS_clus_asmbl_SufBD_sf"/>
</dbReference>
<feature type="domain" description="SUF system FeS cluster assembly SufBD core" evidence="1">
    <location>
        <begin position="159"/>
        <end position="372"/>
    </location>
</feature>
<reference evidence="2" key="2">
    <citation type="journal article" date="2014" name="ISME J.">
        <title>Microbial stratification in low pH oxic and suboxic macroscopic growths along an acid mine drainage.</title>
        <authorList>
            <person name="Mendez-Garcia C."/>
            <person name="Mesa V."/>
            <person name="Sprenger R.R."/>
            <person name="Richter M."/>
            <person name="Diez M.S."/>
            <person name="Solano J."/>
            <person name="Bargiela R."/>
            <person name="Golyshina O.V."/>
            <person name="Manteca A."/>
            <person name="Ramos J.L."/>
            <person name="Gallego J.R."/>
            <person name="Llorente I."/>
            <person name="Martins Dos Santos V.A."/>
            <person name="Jensen O.N."/>
            <person name="Pelaez A.I."/>
            <person name="Sanchez J."/>
            <person name="Ferrer M."/>
        </authorList>
    </citation>
    <scope>NUCLEOTIDE SEQUENCE</scope>
</reference>
<accession>T1CF05</accession>
<dbReference type="InterPro" id="IPR055346">
    <property type="entry name" value="Fe-S_cluster_assembly_SufBD"/>
</dbReference>
<evidence type="ECO:0000259" key="1">
    <source>
        <dbReference type="Pfam" id="PF01458"/>
    </source>
</evidence>
<dbReference type="PANTHER" id="PTHR43575">
    <property type="entry name" value="PROTEIN ABCI7, CHLOROPLASTIC"/>
    <property type="match status" value="1"/>
</dbReference>
<name>T1CF05_9ZZZZ</name>
<proteinExistence type="predicted"/>
<comment type="caution">
    <text evidence="2">The sequence shown here is derived from an EMBL/GenBank/DDBJ whole genome shotgun (WGS) entry which is preliminary data.</text>
</comment>
<dbReference type="InterPro" id="IPR000825">
    <property type="entry name" value="SUF_FeS_clus_asmbl_SufBD_core"/>
</dbReference>
<sequence>MEAYSDILKSKIREPSFEFRKNSMIDFLKVPVRDYKESPTVKDYVEISDHELIKMATGGYRESSFDVPQGEEDIILKGNEYFVLKKNPLYEVDYLSSVFDKSPEIMNKITEFIGTEREEHLINSSWQGGIFIKTREDISLNIDIKSVLKAGESGAQKDFIWIGRNSKLVLSEERLSHGDGKGIQGRTIYFYLEEGANLDYHYLQDKNREVFDITFIKSFGEKNTLSTIYHVNHGGGKVLFQNDSNQMGNQADYRVYGVSFSAGKQKIDIRDSSFQQGVSSNADIHVRGIVTGESSTIHRGNIDIELLSTKSTGFYDSRIILLSKDGYANSKPALMIKNNDTRSKHGSAISNIDREELTYIRSRGIPEKEAKK</sequence>